<keyword evidence="2" id="KW-0808">Transferase</keyword>
<comment type="caution">
    <text evidence="5">The sequence shown here is derived from an EMBL/GenBank/DDBJ whole genome shotgun (WGS) entry which is preliminary data.</text>
</comment>
<proteinExistence type="predicted"/>
<dbReference type="InterPro" id="IPR016461">
    <property type="entry name" value="COMT-like"/>
</dbReference>
<organism evidence="5 6">
    <name type="scientific">Schizothecium vesticola</name>
    <dbReference type="NCBI Taxonomy" id="314040"/>
    <lineage>
        <taxon>Eukaryota</taxon>
        <taxon>Fungi</taxon>
        <taxon>Dikarya</taxon>
        <taxon>Ascomycota</taxon>
        <taxon>Pezizomycotina</taxon>
        <taxon>Sordariomycetes</taxon>
        <taxon>Sordariomycetidae</taxon>
        <taxon>Sordariales</taxon>
        <taxon>Schizotheciaceae</taxon>
        <taxon>Schizothecium</taxon>
    </lineage>
</organism>
<evidence type="ECO:0000313" key="6">
    <source>
        <dbReference type="Proteomes" id="UP001172155"/>
    </source>
</evidence>
<dbReference type="AlphaFoldDB" id="A0AA40ELB2"/>
<dbReference type="InterPro" id="IPR029063">
    <property type="entry name" value="SAM-dependent_MTases_sf"/>
</dbReference>
<dbReference type="PROSITE" id="PS51683">
    <property type="entry name" value="SAM_OMT_II"/>
    <property type="match status" value="1"/>
</dbReference>
<accession>A0AA40ELB2</accession>
<reference evidence="5" key="1">
    <citation type="submission" date="2023-06" db="EMBL/GenBank/DDBJ databases">
        <title>Genome-scale phylogeny and comparative genomics of the fungal order Sordariales.</title>
        <authorList>
            <consortium name="Lawrence Berkeley National Laboratory"/>
            <person name="Hensen N."/>
            <person name="Bonometti L."/>
            <person name="Westerberg I."/>
            <person name="Brannstrom I.O."/>
            <person name="Guillou S."/>
            <person name="Cros-Aarteil S."/>
            <person name="Calhoun S."/>
            <person name="Haridas S."/>
            <person name="Kuo A."/>
            <person name="Mondo S."/>
            <person name="Pangilinan J."/>
            <person name="Riley R."/>
            <person name="LaButti K."/>
            <person name="Andreopoulos B."/>
            <person name="Lipzen A."/>
            <person name="Chen C."/>
            <person name="Yanf M."/>
            <person name="Daum C."/>
            <person name="Ng V."/>
            <person name="Clum A."/>
            <person name="Steindorff A."/>
            <person name="Ohm R."/>
            <person name="Martin F."/>
            <person name="Silar P."/>
            <person name="Natvig D."/>
            <person name="Lalanne C."/>
            <person name="Gautier V."/>
            <person name="Ament-velasquez S.L."/>
            <person name="Kruys A."/>
            <person name="Hutchinson M.I."/>
            <person name="Powell A.J."/>
            <person name="Barry K."/>
            <person name="Miller A.N."/>
            <person name="Grigoriev I.V."/>
            <person name="Debuchy R."/>
            <person name="Gladieux P."/>
            <person name="Thoren M.H."/>
            <person name="Johannesson H."/>
        </authorList>
    </citation>
    <scope>NUCLEOTIDE SEQUENCE</scope>
    <source>
        <strain evidence="5">SMH3187-1</strain>
    </source>
</reference>
<dbReference type="Proteomes" id="UP001172155">
    <property type="component" value="Unassembled WGS sequence"/>
</dbReference>
<keyword evidence="3" id="KW-0949">S-adenosyl-L-methionine</keyword>
<dbReference type="Pfam" id="PF00891">
    <property type="entry name" value="Methyltransf_2"/>
    <property type="match status" value="1"/>
</dbReference>
<keyword evidence="1" id="KW-0489">Methyltransferase</keyword>
<evidence type="ECO:0000259" key="4">
    <source>
        <dbReference type="Pfam" id="PF00891"/>
    </source>
</evidence>
<evidence type="ECO:0000256" key="3">
    <source>
        <dbReference type="ARBA" id="ARBA00022691"/>
    </source>
</evidence>
<dbReference type="PANTHER" id="PTHR43712">
    <property type="entry name" value="PUTATIVE (AFU_ORTHOLOGUE AFUA_4G14580)-RELATED"/>
    <property type="match status" value="1"/>
</dbReference>
<sequence>MGEIGATYMFMQWKLFDKIPSGRSISYKELAASINGEESVVARIGGMLVATGRLVQTSSGHVTHSATSKMFTSESPAGALFLVMLEHGLRGYLHWPEYFARYGVKEATGPTNNPYTVSWGHPETNMWEIIAADEEKQRVFAAGMRTTDSIAGKYGGPASIYNFAWLGDLASAEVKHDKQRALVVDVGGSHGATLKHILEANPSLPAERCVLQDRAEVIEEAIQRDDPALRAVRRMPHDFNHEQPVKGAMVYLLRRVLHDYGDGICIRVLARLAEALPRDDRRARVLIMDQVVSDPPSPGNAAADLVMFNIGGKERTPGNFDYIVREAGMRVVKIHRRAGTEVGVVECALL</sequence>
<protein>
    <submittedName>
        <fullName evidence="5">O-methyltransferase-domain-containing protein</fullName>
    </submittedName>
</protein>
<evidence type="ECO:0000256" key="2">
    <source>
        <dbReference type="ARBA" id="ARBA00022679"/>
    </source>
</evidence>
<feature type="domain" description="O-methyltransferase C-terminal" evidence="4">
    <location>
        <begin position="113"/>
        <end position="329"/>
    </location>
</feature>
<dbReference type="PANTHER" id="PTHR43712:SF16">
    <property type="entry name" value="O-METHYLTRANSFERASE ELCB"/>
    <property type="match status" value="1"/>
</dbReference>
<dbReference type="InterPro" id="IPR001077">
    <property type="entry name" value="COMT_C"/>
</dbReference>
<evidence type="ECO:0000256" key="1">
    <source>
        <dbReference type="ARBA" id="ARBA00022603"/>
    </source>
</evidence>
<gene>
    <name evidence="5" type="ORF">B0T18DRAFT_331884</name>
</gene>
<dbReference type="EMBL" id="JAUKUD010000006">
    <property type="protein sequence ID" value="KAK0741457.1"/>
    <property type="molecule type" value="Genomic_DNA"/>
</dbReference>
<keyword evidence="6" id="KW-1185">Reference proteome</keyword>
<dbReference type="GO" id="GO:0032259">
    <property type="term" value="P:methylation"/>
    <property type="evidence" value="ECO:0007669"/>
    <property type="project" value="UniProtKB-KW"/>
</dbReference>
<name>A0AA40ELB2_9PEZI</name>
<dbReference type="Gene3D" id="3.40.50.150">
    <property type="entry name" value="Vaccinia Virus protein VP39"/>
    <property type="match status" value="1"/>
</dbReference>
<dbReference type="SUPFAM" id="SSF53335">
    <property type="entry name" value="S-adenosyl-L-methionine-dependent methyltransferases"/>
    <property type="match status" value="1"/>
</dbReference>
<dbReference type="GO" id="GO:0008171">
    <property type="term" value="F:O-methyltransferase activity"/>
    <property type="evidence" value="ECO:0007669"/>
    <property type="project" value="InterPro"/>
</dbReference>
<evidence type="ECO:0000313" key="5">
    <source>
        <dbReference type="EMBL" id="KAK0741457.1"/>
    </source>
</evidence>